<dbReference type="EMBL" id="PVZC01000008">
    <property type="protein sequence ID" value="PRX96131.1"/>
    <property type="molecule type" value="Genomic_DNA"/>
</dbReference>
<dbReference type="PROSITE" id="PS50928">
    <property type="entry name" value="ABC_TM1"/>
    <property type="match status" value="1"/>
</dbReference>
<name>A0A2T0PX76_9ACTN</name>
<feature type="transmembrane region" description="Helical" evidence="7">
    <location>
        <begin position="198"/>
        <end position="223"/>
    </location>
</feature>
<evidence type="ECO:0000256" key="1">
    <source>
        <dbReference type="ARBA" id="ARBA00004651"/>
    </source>
</evidence>
<feature type="transmembrane region" description="Helical" evidence="7">
    <location>
        <begin position="155"/>
        <end position="177"/>
    </location>
</feature>
<keyword evidence="3" id="KW-1003">Cell membrane</keyword>
<comment type="subcellular location">
    <subcellularLocation>
        <location evidence="1 7">Cell membrane</location>
        <topology evidence="1 7">Multi-pass membrane protein</topology>
    </subcellularLocation>
</comment>
<feature type="transmembrane region" description="Helical" evidence="7">
    <location>
        <begin position="21"/>
        <end position="42"/>
    </location>
</feature>
<evidence type="ECO:0000256" key="4">
    <source>
        <dbReference type="ARBA" id="ARBA00022692"/>
    </source>
</evidence>
<dbReference type="InterPro" id="IPR000515">
    <property type="entry name" value="MetI-like"/>
</dbReference>
<protein>
    <submittedName>
        <fullName evidence="9">Carbohydrate ABC transporter membrane protein 2 (CUT1 family)</fullName>
    </submittedName>
</protein>
<evidence type="ECO:0000313" key="9">
    <source>
        <dbReference type="EMBL" id="PRX96131.1"/>
    </source>
</evidence>
<feature type="transmembrane region" description="Helical" evidence="7">
    <location>
        <begin position="121"/>
        <end position="143"/>
    </location>
</feature>
<evidence type="ECO:0000256" key="6">
    <source>
        <dbReference type="ARBA" id="ARBA00023136"/>
    </source>
</evidence>
<dbReference type="GO" id="GO:0005886">
    <property type="term" value="C:plasma membrane"/>
    <property type="evidence" value="ECO:0007669"/>
    <property type="project" value="UniProtKB-SubCell"/>
</dbReference>
<dbReference type="Gene3D" id="1.10.3720.10">
    <property type="entry name" value="MetI-like"/>
    <property type="match status" value="1"/>
</dbReference>
<feature type="transmembrane region" description="Helical" evidence="7">
    <location>
        <begin position="257"/>
        <end position="278"/>
    </location>
</feature>
<dbReference type="PANTHER" id="PTHR43744">
    <property type="entry name" value="ABC TRANSPORTER PERMEASE PROTEIN MG189-RELATED-RELATED"/>
    <property type="match status" value="1"/>
</dbReference>
<keyword evidence="4 7" id="KW-0812">Transmembrane</keyword>
<feature type="domain" description="ABC transmembrane type-1" evidence="8">
    <location>
        <begin position="86"/>
        <end position="278"/>
    </location>
</feature>
<keyword evidence="10" id="KW-1185">Reference proteome</keyword>
<evidence type="ECO:0000259" key="8">
    <source>
        <dbReference type="PROSITE" id="PS50928"/>
    </source>
</evidence>
<dbReference type="GO" id="GO:0055085">
    <property type="term" value="P:transmembrane transport"/>
    <property type="evidence" value="ECO:0007669"/>
    <property type="project" value="InterPro"/>
</dbReference>
<dbReference type="Proteomes" id="UP000237846">
    <property type="component" value="Unassembled WGS sequence"/>
</dbReference>
<dbReference type="CDD" id="cd06261">
    <property type="entry name" value="TM_PBP2"/>
    <property type="match status" value="1"/>
</dbReference>
<organism evidence="9 10">
    <name type="scientific">Allonocardiopsis opalescens</name>
    <dbReference type="NCBI Taxonomy" id="1144618"/>
    <lineage>
        <taxon>Bacteria</taxon>
        <taxon>Bacillati</taxon>
        <taxon>Actinomycetota</taxon>
        <taxon>Actinomycetes</taxon>
        <taxon>Streptosporangiales</taxon>
        <taxon>Allonocardiopsis</taxon>
    </lineage>
</organism>
<dbReference type="SUPFAM" id="SSF161098">
    <property type="entry name" value="MetI-like"/>
    <property type="match status" value="1"/>
</dbReference>
<dbReference type="AlphaFoldDB" id="A0A2T0PX76"/>
<evidence type="ECO:0000256" key="7">
    <source>
        <dbReference type="RuleBase" id="RU363032"/>
    </source>
</evidence>
<comment type="similarity">
    <text evidence="7">Belongs to the binding-protein-dependent transport system permease family.</text>
</comment>
<gene>
    <name evidence="9" type="ORF">CLV72_108137</name>
</gene>
<comment type="caution">
    <text evidence="9">The sequence shown here is derived from an EMBL/GenBank/DDBJ whole genome shotgun (WGS) entry which is preliminary data.</text>
</comment>
<keyword evidence="2 7" id="KW-0813">Transport</keyword>
<sequence>MSATARTARAAGPARRVREALRAAVWHLAALALLAVLLYPLAWLLGASVKPDDIVGSPELFPARPVADNYQRAMEGVAGVPTSVFFGNSLILALGSVVGTVASSALVAYAFARLRFPGRGLLFSLMISTLLLPFHVVIIPQYILFQRLELIDTYVPLLLGKFLATEAFFVFLMVQFMRGLPRELDQAARIDGCGYWGIFWHVILPLSRPALTTAAIFTFIWSWNDFFGPLIFLNSPENYPLPLALRMFVDQQSNSDYGTMIAMSVLALLPVVLFFLAFQRLIVQGVSSTGLKG</sequence>
<evidence type="ECO:0000256" key="3">
    <source>
        <dbReference type="ARBA" id="ARBA00022475"/>
    </source>
</evidence>
<proteinExistence type="inferred from homology"/>
<keyword evidence="5 7" id="KW-1133">Transmembrane helix</keyword>
<evidence type="ECO:0000256" key="2">
    <source>
        <dbReference type="ARBA" id="ARBA00022448"/>
    </source>
</evidence>
<reference evidence="9 10" key="1">
    <citation type="submission" date="2018-03" db="EMBL/GenBank/DDBJ databases">
        <title>Genomic Encyclopedia of Archaeal and Bacterial Type Strains, Phase II (KMG-II): from individual species to whole genera.</title>
        <authorList>
            <person name="Goeker M."/>
        </authorList>
    </citation>
    <scope>NUCLEOTIDE SEQUENCE [LARGE SCALE GENOMIC DNA]</scope>
    <source>
        <strain evidence="9 10">DSM 45601</strain>
    </source>
</reference>
<dbReference type="PANTHER" id="PTHR43744:SF6">
    <property type="entry name" value="ABC TRANSPORTER PERMEASE PROTEIN YESQ-RELATED"/>
    <property type="match status" value="1"/>
</dbReference>
<feature type="transmembrane region" description="Helical" evidence="7">
    <location>
        <begin position="90"/>
        <end position="112"/>
    </location>
</feature>
<accession>A0A2T0PX76</accession>
<dbReference type="Pfam" id="PF00528">
    <property type="entry name" value="BPD_transp_1"/>
    <property type="match status" value="1"/>
</dbReference>
<evidence type="ECO:0000313" key="10">
    <source>
        <dbReference type="Proteomes" id="UP000237846"/>
    </source>
</evidence>
<evidence type="ECO:0000256" key="5">
    <source>
        <dbReference type="ARBA" id="ARBA00022989"/>
    </source>
</evidence>
<dbReference type="RefSeq" id="WP_211303093.1">
    <property type="nucleotide sequence ID" value="NZ_PVZC01000008.1"/>
</dbReference>
<dbReference type="InterPro" id="IPR035906">
    <property type="entry name" value="MetI-like_sf"/>
</dbReference>
<keyword evidence="6 7" id="KW-0472">Membrane</keyword>